<sequence>MTVEHAISYLLCGAAIIVSSATLLNSWRRFQRAGTTPIANPTAARLFIPFMATLMILGATSAGVGACGLVVNWLA</sequence>
<dbReference type="RefSeq" id="WP_317715017.1">
    <property type="nucleotide sequence ID" value="NZ_JAWLUM010000011.1"/>
</dbReference>
<keyword evidence="1" id="KW-0472">Membrane</keyword>
<dbReference type="EMBL" id="JAWLUM010000011">
    <property type="protein sequence ID" value="MDV7137168.1"/>
    <property type="molecule type" value="Genomic_DNA"/>
</dbReference>
<accession>A0ABU4F0Y5</accession>
<keyword evidence="1" id="KW-1133">Transmembrane helix</keyword>
<feature type="transmembrane region" description="Helical" evidence="1">
    <location>
        <begin position="6"/>
        <end position="25"/>
    </location>
</feature>
<evidence type="ECO:0000313" key="2">
    <source>
        <dbReference type="EMBL" id="MDV7137168.1"/>
    </source>
</evidence>
<name>A0ABU4F0Y5_WILMA</name>
<organism evidence="2 3">
    <name type="scientific">Williamsia marianensis</name>
    <dbReference type="NCBI Taxonomy" id="85044"/>
    <lineage>
        <taxon>Bacteria</taxon>
        <taxon>Bacillati</taxon>
        <taxon>Actinomycetota</taxon>
        <taxon>Actinomycetes</taxon>
        <taxon>Mycobacteriales</taxon>
        <taxon>Nocardiaceae</taxon>
        <taxon>Williamsia</taxon>
    </lineage>
</organism>
<dbReference type="Proteomes" id="UP001185792">
    <property type="component" value="Unassembled WGS sequence"/>
</dbReference>
<keyword evidence="1" id="KW-0812">Transmembrane</keyword>
<protein>
    <submittedName>
        <fullName evidence="2">Uncharacterized protein</fullName>
    </submittedName>
</protein>
<evidence type="ECO:0000313" key="3">
    <source>
        <dbReference type="Proteomes" id="UP001185792"/>
    </source>
</evidence>
<feature type="transmembrane region" description="Helical" evidence="1">
    <location>
        <begin position="46"/>
        <end position="74"/>
    </location>
</feature>
<evidence type="ECO:0000256" key="1">
    <source>
        <dbReference type="SAM" id="Phobius"/>
    </source>
</evidence>
<keyword evidence="3" id="KW-1185">Reference proteome</keyword>
<proteinExistence type="predicted"/>
<reference evidence="2 3" key="1">
    <citation type="submission" date="2023-10" db="EMBL/GenBank/DDBJ databases">
        <title>Development of a sustainable strategy for remediation of hydrocarbon-contaminated territories based on the waste exchange concept.</title>
        <authorList>
            <person name="Krivoruchko A."/>
        </authorList>
    </citation>
    <scope>NUCLEOTIDE SEQUENCE [LARGE SCALE GENOMIC DNA]</scope>
    <source>
        <strain evidence="2 3">IEGM 1236</strain>
    </source>
</reference>
<gene>
    <name evidence="2" type="ORF">R4198_26050</name>
</gene>
<comment type="caution">
    <text evidence="2">The sequence shown here is derived from an EMBL/GenBank/DDBJ whole genome shotgun (WGS) entry which is preliminary data.</text>
</comment>